<gene>
    <name evidence="2" type="primary">rpiA</name>
    <name evidence="3" type="ORF">HHH54_01550</name>
</gene>
<dbReference type="Pfam" id="PF06026">
    <property type="entry name" value="Rib_5-P_isom_A"/>
    <property type="match status" value="1"/>
</dbReference>
<dbReference type="CDD" id="cd01398">
    <property type="entry name" value="RPI_A"/>
    <property type="match status" value="1"/>
</dbReference>
<feature type="binding site" evidence="2">
    <location>
        <begin position="98"/>
        <end position="101"/>
    </location>
    <ligand>
        <name>substrate</name>
    </ligand>
</feature>
<comment type="catalytic activity">
    <reaction evidence="2">
        <text>aldehydo-D-ribose 5-phosphate = D-ribulose 5-phosphate</text>
        <dbReference type="Rhea" id="RHEA:14657"/>
        <dbReference type="ChEBI" id="CHEBI:58121"/>
        <dbReference type="ChEBI" id="CHEBI:58273"/>
        <dbReference type="EC" id="5.3.1.6"/>
    </reaction>
</comment>
<dbReference type="InterPro" id="IPR037171">
    <property type="entry name" value="NagB/RpiA_transferase-like"/>
</dbReference>
<evidence type="ECO:0000256" key="1">
    <source>
        <dbReference type="ARBA" id="ARBA00023235"/>
    </source>
</evidence>
<dbReference type="NCBIfam" id="NF001924">
    <property type="entry name" value="PRK00702.1"/>
    <property type="match status" value="1"/>
</dbReference>
<feature type="binding site" evidence="2">
    <location>
        <begin position="29"/>
        <end position="32"/>
    </location>
    <ligand>
        <name>substrate</name>
    </ligand>
</feature>
<comment type="caution">
    <text evidence="3">The sequence shown here is derived from an EMBL/GenBank/DDBJ whole genome shotgun (WGS) entry which is preliminary data.</text>
</comment>
<proteinExistence type="inferred from homology"/>
<dbReference type="InterPro" id="IPR004788">
    <property type="entry name" value="Ribose5P_isomerase_type_A"/>
</dbReference>
<evidence type="ECO:0000256" key="2">
    <source>
        <dbReference type="HAMAP-Rule" id="MF_00170"/>
    </source>
</evidence>
<comment type="function">
    <text evidence="2">Catalyzes the reversible conversion of ribose-5-phosphate to ribulose 5-phosphate.</text>
</comment>
<dbReference type="GO" id="GO:0016853">
    <property type="term" value="F:isomerase activity"/>
    <property type="evidence" value="ECO:0007669"/>
    <property type="project" value="UniProtKB-KW"/>
</dbReference>
<name>A0ABS0T6A6_9STAP</name>
<dbReference type="SUPFAM" id="SSF75445">
    <property type="entry name" value="D-ribose-5-phosphate isomerase (RpiA), lid domain"/>
    <property type="match status" value="1"/>
</dbReference>
<keyword evidence="1 2" id="KW-0413">Isomerase</keyword>
<dbReference type="EMBL" id="JABANU010000003">
    <property type="protein sequence ID" value="MBI5974280.1"/>
    <property type="molecule type" value="Genomic_DNA"/>
</dbReference>
<feature type="active site" description="Proton acceptor" evidence="2">
    <location>
        <position position="107"/>
    </location>
</feature>
<comment type="pathway">
    <text evidence="2">Carbohydrate degradation; pentose phosphate pathway; D-ribose 5-phosphate from D-ribulose 5-phosphate (non-oxidative stage): step 1/1.</text>
</comment>
<dbReference type="EC" id="5.3.1.6" evidence="2"/>
<dbReference type="PANTHER" id="PTHR11934:SF0">
    <property type="entry name" value="RIBOSE-5-PHOSPHATE ISOMERASE"/>
    <property type="match status" value="1"/>
</dbReference>
<dbReference type="Proteomes" id="UP000751852">
    <property type="component" value="Unassembled WGS sequence"/>
</dbReference>
<feature type="binding site" evidence="2">
    <location>
        <begin position="85"/>
        <end position="88"/>
    </location>
    <ligand>
        <name>substrate</name>
    </ligand>
</feature>
<comment type="subunit">
    <text evidence="2">Homodimer.</text>
</comment>
<dbReference type="NCBIfam" id="NF010585">
    <property type="entry name" value="PRK13978.1"/>
    <property type="match status" value="1"/>
</dbReference>
<dbReference type="HAMAP" id="MF_00170">
    <property type="entry name" value="Rib_5P_isom_A"/>
    <property type="match status" value="1"/>
</dbReference>
<reference evidence="3 4" key="1">
    <citation type="submission" date="2020-04" db="EMBL/GenBank/DDBJ databases">
        <title>Staphylococcus species from domestic dog.</title>
        <authorList>
            <person name="Paterson G.K."/>
        </authorList>
    </citation>
    <scope>NUCLEOTIDE SEQUENCE [LARGE SCALE GENOMIC DNA]</scope>
    <source>
        <strain evidence="3 4">H16/1A</strain>
    </source>
</reference>
<dbReference type="NCBIfam" id="TIGR00021">
    <property type="entry name" value="rpiA"/>
    <property type="match status" value="1"/>
</dbReference>
<dbReference type="RefSeq" id="WP_198617173.1">
    <property type="nucleotide sequence ID" value="NZ_JABANU010000003.1"/>
</dbReference>
<keyword evidence="4" id="KW-1185">Reference proteome</keyword>
<sequence length="232" mass="26053">MVDTKQLKLQTLEKAVAQIEDGMTLGIGTGSTIELLVPEIAKLIHDKGYHLKGVCTSERTEYQAKSLNIPVVHINDVLHIDLAIDGADEIDPHLNLIKGGGGALFREKVIDEFAERFVVLADETKLVDYLGQTFKLPVEVDRFNWYQVARKVEARFNTTVERRMVEDTPLITDNGNYILDCPFNEKVDPYEAHEFLIHLTGVLETGYFLDIADHAIVGTQAGVKTFDKINRD</sequence>
<evidence type="ECO:0000313" key="3">
    <source>
        <dbReference type="EMBL" id="MBI5974280.1"/>
    </source>
</evidence>
<comment type="similarity">
    <text evidence="2">Belongs to the ribose 5-phosphate isomerase family.</text>
</comment>
<accession>A0ABS0T6A6</accession>
<dbReference type="InterPro" id="IPR020672">
    <property type="entry name" value="Ribose5P_isomerase_typA_subgr"/>
</dbReference>
<protein>
    <recommendedName>
        <fullName evidence="2">Ribose-5-phosphate isomerase A</fullName>
        <ecNumber evidence="2">5.3.1.6</ecNumber>
    </recommendedName>
    <alternativeName>
        <fullName evidence="2">Phosphoriboisomerase A</fullName>
        <shortName evidence="2">PRI</shortName>
    </alternativeName>
</protein>
<feature type="binding site" evidence="2">
    <location>
        <position position="125"/>
    </location>
    <ligand>
        <name>substrate</name>
    </ligand>
</feature>
<dbReference type="SUPFAM" id="SSF100950">
    <property type="entry name" value="NagB/RpiA/CoA transferase-like"/>
    <property type="match status" value="1"/>
</dbReference>
<evidence type="ECO:0000313" key="4">
    <source>
        <dbReference type="Proteomes" id="UP000751852"/>
    </source>
</evidence>
<dbReference type="Gene3D" id="3.40.50.1360">
    <property type="match status" value="1"/>
</dbReference>
<dbReference type="Gene3D" id="3.30.70.260">
    <property type="match status" value="1"/>
</dbReference>
<dbReference type="PANTHER" id="PTHR11934">
    <property type="entry name" value="RIBOSE-5-PHOSPHATE ISOMERASE"/>
    <property type="match status" value="1"/>
</dbReference>
<organism evidence="3 4">
    <name type="scientific">Staphylococcus canis</name>
    <dbReference type="NCBI Taxonomy" id="2724942"/>
    <lineage>
        <taxon>Bacteria</taxon>
        <taxon>Bacillati</taxon>
        <taxon>Bacillota</taxon>
        <taxon>Bacilli</taxon>
        <taxon>Bacillales</taxon>
        <taxon>Staphylococcaceae</taxon>
        <taxon>Staphylococcus</taxon>
    </lineage>
</organism>